<feature type="compositionally biased region" description="Low complexity" evidence="1">
    <location>
        <begin position="206"/>
        <end position="218"/>
    </location>
</feature>
<dbReference type="EMBL" id="JARJLG010000199">
    <property type="protein sequence ID" value="KAJ7729232.1"/>
    <property type="molecule type" value="Genomic_DNA"/>
</dbReference>
<dbReference type="Proteomes" id="UP001215280">
    <property type="component" value="Unassembled WGS sequence"/>
</dbReference>
<sequence>MEAQRQTYNISSPRSPRSTHRRSSSTRTSPRHDRVRPFGGHRGTNQLNYEGPSHPAAGVGPGNLQHDGDAFNMDPTAAFLEAGGETYQEPVEPAGRRRFVGGFVGGLRKALQRNNRSLEEEITYPEPAVVNDEERLYESVPRAEPEMEYAEPRYASPEPGARYASPSPDARYAAGSPEVQFATPTQYANPRSDEGYEREPHRRQESSSTVEVSDTVHTSQEHYEGTTIVNHDMVLPAEQYGSPQLVEPQPGSDYAKMDSPPRSEASFGSYVSRVQHFFRAVNALPWIATERVTVDYIPRGKAGQLPAASGPTPRPRAARRPMISWYGSDIPQNSIDLFSSGSSQLTEFGQAQQPFAVPDAASPGVAYASNMPVPAKAPPAGPPPMAAATRDMASVPRPHRVPVPRLSPEPEPVGAGEGAYYAPRYPNGGYVPYDQQPGFVAPTYTGSSTASALPPVERTPRRQQATPVM</sequence>
<protein>
    <submittedName>
        <fullName evidence="2">Uncharacterized protein</fullName>
    </submittedName>
</protein>
<name>A0AAD7MR01_9AGAR</name>
<reference evidence="2" key="1">
    <citation type="submission" date="2023-03" db="EMBL/GenBank/DDBJ databases">
        <title>Massive genome expansion in bonnet fungi (Mycena s.s.) driven by repeated elements and novel gene families across ecological guilds.</title>
        <authorList>
            <consortium name="Lawrence Berkeley National Laboratory"/>
            <person name="Harder C.B."/>
            <person name="Miyauchi S."/>
            <person name="Viragh M."/>
            <person name="Kuo A."/>
            <person name="Thoen E."/>
            <person name="Andreopoulos B."/>
            <person name="Lu D."/>
            <person name="Skrede I."/>
            <person name="Drula E."/>
            <person name="Henrissat B."/>
            <person name="Morin E."/>
            <person name="Kohler A."/>
            <person name="Barry K."/>
            <person name="LaButti K."/>
            <person name="Morin E."/>
            <person name="Salamov A."/>
            <person name="Lipzen A."/>
            <person name="Mereny Z."/>
            <person name="Hegedus B."/>
            <person name="Baldrian P."/>
            <person name="Stursova M."/>
            <person name="Weitz H."/>
            <person name="Taylor A."/>
            <person name="Grigoriev I.V."/>
            <person name="Nagy L.G."/>
            <person name="Martin F."/>
            <person name="Kauserud H."/>
        </authorList>
    </citation>
    <scope>NUCLEOTIDE SEQUENCE</scope>
    <source>
        <strain evidence="2">CBHHK188m</strain>
    </source>
</reference>
<feature type="compositionally biased region" description="Basic and acidic residues" evidence="1">
    <location>
        <begin position="191"/>
        <end position="205"/>
    </location>
</feature>
<comment type="caution">
    <text evidence="2">The sequence shown here is derived from an EMBL/GenBank/DDBJ whole genome shotgun (WGS) entry which is preliminary data.</text>
</comment>
<dbReference type="AlphaFoldDB" id="A0AAD7MR01"/>
<organism evidence="2 3">
    <name type="scientific">Mycena maculata</name>
    <dbReference type="NCBI Taxonomy" id="230809"/>
    <lineage>
        <taxon>Eukaryota</taxon>
        <taxon>Fungi</taxon>
        <taxon>Dikarya</taxon>
        <taxon>Basidiomycota</taxon>
        <taxon>Agaricomycotina</taxon>
        <taxon>Agaricomycetes</taxon>
        <taxon>Agaricomycetidae</taxon>
        <taxon>Agaricales</taxon>
        <taxon>Marasmiineae</taxon>
        <taxon>Mycenaceae</taxon>
        <taxon>Mycena</taxon>
    </lineage>
</organism>
<evidence type="ECO:0000313" key="2">
    <source>
        <dbReference type="EMBL" id="KAJ7729232.1"/>
    </source>
</evidence>
<feature type="region of interest" description="Disordered" evidence="1">
    <location>
        <begin position="142"/>
        <end position="220"/>
    </location>
</feature>
<proteinExistence type="predicted"/>
<keyword evidence="3" id="KW-1185">Reference proteome</keyword>
<evidence type="ECO:0000313" key="3">
    <source>
        <dbReference type="Proteomes" id="UP001215280"/>
    </source>
</evidence>
<feature type="region of interest" description="Disordered" evidence="1">
    <location>
        <begin position="441"/>
        <end position="469"/>
    </location>
</feature>
<accession>A0AAD7MR01</accession>
<evidence type="ECO:0000256" key="1">
    <source>
        <dbReference type="SAM" id="MobiDB-lite"/>
    </source>
</evidence>
<feature type="region of interest" description="Disordered" evidence="1">
    <location>
        <begin position="1"/>
        <end position="72"/>
    </location>
</feature>
<gene>
    <name evidence="2" type="ORF">DFH07DRAFT_184190</name>
</gene>
<feature type="compositionally biased region" description="Polar residues" evidence="1">
    <location>
        <begin position="1"/>
        <end position="10"/>
    </location>
</feature>